<gene>
    <name evidence="1" type="ORF">SAE01_27090</name>
</gene>
<evidence type="ECO:0000313" key="1">
    <source>
        <dbReference type="EMBL" id="GEO10213.1"/>
    </source>
</evidence>
<proteinExistence type="predicted"/>
<organism evidence="1 2">
    <name type="scientific">Segetibacter aerophilus</name>
    <dbReference type="NCBI Taxonomy" id="670293"/>
    <lineage>
        <taxon>Bacteria</taxon>
        <taxon>Pseudomonadati</taxon>
        <taxon>Bacteroidota</taxon>
        <taxon>Chitinophagia</taxon>
        <taxon>Chitinophagales</taxon>
        <taxon>Chitinophagaceae</taxon>
        <taxon>Segetibacter</taxon>
    </lineage>
</organism>
<name>A0A512BE23_9BACT</name>
<sequence length="150" mass="16822">MIKYAKLKLTKTDYDELETAHGAKTIVFQFMLLKQDDIYPTLTAYPMKQQHQQIPGVTAKKLSYLNPSPSAELSIVGEQTLGDLQITTAEIDNLLKACNDPKNNYQYFIFTPKLGDENHIKFEISVFPTTSPGLLLQTAFANPSPPRTAE</sequence>
<dbReference type="Proteomes" id="UP000321513">
    <property type="component" value="Unassembled WGS sequence"/>
</dbReference>
<comment type="caution">
    <text evidence="1">The sequence shown here is derived from an EMBL/GenBank/DDBJ whole genome shotgun (WGS) entry which is preliminary data.</text>
</comment>
<dbReference type="AlphaFoldDB" id="A0A512BE23"/>
<evidence type="ECO:0000313" key="2">
    <source>
        <dbReference type="Proteomes" id="UP000321513"/>
    </source>
</evidence>
<protein>
    <submittedName>
        <fullName evidence="1">Uncharacterized protein</fullName>
    </submittedName>
</protein>
<keyword evidence="2" id="KW-1185">Reference proteome</keyword>
<dbReference type="EMBL" id="BJYT01000009">
    <property type="protein sequence ID" value="GEO10213.1"/>
    <property type="molecule type" value="Genomic_DNA"/>
</dbReference>
<dbReference type="RefSeq" id="WP_147204319.1">
    <property type="nucleotide sequence ID" value="NZ_BJYT01000009.1"/>
</dbReference>
<accession>A0A512BE23</accession>
<dbReference type="OrthoDB" id="795004at2"/>
<reference evidence="1 2" key="1">
    <citation type="submission" date="2019-07" db="EMBL/GenBank/DDBJ databases">
        <title>Whole genome shotgun sequence of Segetibacter aerophilus NBRC 106135.</title>
        <authorList>
            <person name="Hosoyama A."/>
            <person name="Uohara A."/>
            <person name="Ohji S."/>
            <person name="Ichikawa N."/>
        </authorList>
    </citation>
    <scope>NUCLEOTIDE SEQUENCE [LARGE SCALE GENOMIC DNA]</scope>
    <source>
        <strain evidence="1 2">NBRC 106135</strain>
    </source>
</reference>